<protein>
    <recommendedName>
        <fullName evidence="5">ABC-transporter type IV</fullName>
    </recommendedName>
</protein>
<keyword evidence="1" id="KW-0175">Coiled coil</keyword>
<evidence type="ECO:0000313" key="4">
    <source>
        <dbReference type="Proteomes" id="UP000187166"/>
    </source>
</evidence>
<gene>
    <name evidence="3" type="ORF">BIV18_04655</name>
</gene>
<feature type="coiled-coil region" evidence="1">
    <location>
        <begin position="200"/>
        <end position="273"/>
    </location>
</feature>
<accession>A0A1U7LZS5</accession>
<proteinExistence type="predicted"/>
<organism evidence="3 4">
    <name type="scientific">Peptoniphilus porci</name>
    <dbReference type="NCBI Taxonomy" id="2652280"/>
    <lineage>
        <taxon>Bacteria</taxon>
        <taxon>Bacillati</taxon>
        <taxon>Bacillota</taxon>
        <taxon>Tissierellia</taxon>
        <taxon>Tissierellales</taxon>
        <taxon>Peptoniphilaceae</taxon>
        <taxon>Peptoniphilus</taxon>
    </lineage>
</organism>
<evidence type="ECO:0000256" key="1">
    <source>
        <dbReference type="SAM" id="Coils"/>
    </source>
</evidence>
<dbReference type="Proteomes" id="UP000187166">
    <property type="component" value="Unassembled WGS sequence"/>
</dbReference>
<keyword evidence="2" id="KW-1133">Transmembrane helix</keyword>
<dbReference type="EMBL" id="MJIH01000001">
    <property type="protein sequence ID" value="OLR64858.1"/>
    <property type="molecule type" value="Genomic_DNA"/>
</dbReference>
<reference evidence="3 4" key="1">
    <citation type="journal article" date="2016" name="Appl. Environ. Microbiol.">
        <title>Function and Phylogeny of Bacterial Butyryl Coenzyme A:Acetate Transferases and Their Diversity in the Proximal Colon of Swine.</title>
        <authorList>
            <person name="Trachsel J."/>
            <person name="Bayles D.O."/>
            <person name="Looft T."/>
            <person name="Levine U.Y."/>
            <person name="Allen H.K."/>
        </authorList>
    </citation>
    <scope>NUCLEOTIDE SEQUENCE [LARGE SCALE GENOMIC DNA]</scope>
    <source>
        <strain evidence="3 4">35-6-1</strain>
    </source>
</reference>
<evidence type="ECO:0000313" key="3">
    <source>
        <dbReference type="EMBL" id="OLR64858.1"/>
    </source>
</evidence>
<dbReference type="AlphaFoldDB" id="A0A1U7LZS5"/>
<feature type="transmembrane region" description="Helical" evidence="2">
    <location>
        <begin position="38"/>
        <end position="59"/>
    </location>
</feature>
<dbReference type="Pfam" id="PF06541">
    <property type="entry name" value="ABC_trans_CmpB"/>
    <property type="match status" value="1"/>
</dbReference>
<keyword evidence="4" id="KW-1185">Reference proteome</keyword>
<feature type="transmembrane region" description="Helical" evidence="2">
    <location>
        <begin position="110"/>
        <end position="131"/>
    </location>
</feature>
<feature type="transmembrane region" description="Helical" evidence="2">
    <location>
        <begin position="71"/>
        <end position="89"/>
    </location>
</feature>
<comment type="caution">
    <text evidence="3">The sequence shown here is derived from an EMBL/GenBank/DDBJ whole genome shotgun (WGS) entry which is preliminary data.</text>
</comment>
<dbReference type="STRING" id="1465756.BIV18_04655"/>
<evidence type="ECO:0008006" key="5">
    <source>
        <dbReference type="Google" id="ProtNLM"/>
    </source>
</evidence>
<evidence type="ECO:0000256" key="2">
    <source>
        <dbReference type="SAM" id="Phobius"/>
    </source>
</evidence>
<keyword evidence="2" id="KW-0472">Membrane</keyword>
<name>A0A1U7LZS5_9FIRM</name>
<feature type="transmembrane region" description="Helical" evidence="2">
    <location>
        <begin position="6"/>
        <end position="26"/>
    </location>
</feature>
<sequence length="275" mass="32290">MEKYFLLYLMYYFIYAFVGWVVEVSYHAVTVGKFINRGFLSGPYCPIYGFGAISVIYFLTDIAEKNKFVLFLGSMLIATLIEFLSGFLLEKIFHERWWDYSDRKLNIGGYICLEFSVIWGMFCFLLYEAVHPVVRNLVDLTPFVALKYLDIGLAIIMTIDLIATVNTIIGLNQKMKTIDKISKDIRKISDMIGIKVYDKTVEIENKQEALKNKAEIVEIESRIKELREKKKVLGERRLLRAYPNLTKRLEDTQRNYEELKQRIKDQYSNTNKREN</sequence>
<dbReference type="InterPro" id="IPR010540">
    <property type="entry name" value="CmpB_TMEM229"/>
</dbReference>
<feature type="transmembrane region" description="Helical" evidence="2">
    <location>
        <begin position="151"/>
        <end position="171"/>
    </location>
</feature>
<keyword evidence="2" id="KW-0812">Transmembrane</keyword>